<dbReference type="CDD" id="cd06532">
    <property type="entry name" value="Glyco_transf_25"/>
    <property type="match status" value="1"/>
</dbReference>
<proteinExistence type="predicted"/>
<evidence type="ECO:0000313" key="2">
    <source>
        <dbReference type="EMBL" id="TNH40575.1"/>
    </source>
</evidence>
<dbReference type="Proteomes" id="UP000304880">
    <property type="component" value="Unassembled WGS sequence"/>
</dbReference>
<dbReference type="InterPro" id="IPR002654">
    <property type="entry name" value="Glyco_trans_25"/>
</dbReference>
<organism evidence="2 3">
    <name type="scientific">Paracoccus haeundaensis</name>
    <dbReference type="NCBI Taxonomy" id="225362"/>
    <lineage>
        <taxon>Bacteria</taxon>
        <taxon>Pseudomonadati</taxon>
        <taxon>Pseudomonadota</taxon>
        <taxon>Alphaproteobacteria</taxon>
        <taxon>Rhodobacterales</taxon>
        <taxon>Paracoccaceae</taxon>
        <taxon>Paracoccus</taxon>
    </lineage>
</organism>
<keyword evidence="3" id="KW-1185">Reference proteome</keyword>
<dbReference type="EMBL" id="VDDC01000008">
    <property type="protein sequence ID" value="TNH40575.1"/>
    <property type="molecule type" value="Genomic_DNA"/>
</dbReference>
<gene>
    <name evidence="2" type="ORF">FHD67_04750</name>
</gene>
<dbReference type="GO" id="GO:0016740">
    <property type="term" value="F:transferase activity"/>
    <property type="evidence" value="ECO:0007669"/>
    <property type="project" value="UniProtKB-KW"/>
</dbReference>
<evidence type="ECO:0000259" key="1">
    <source>
        <dbReference type="Pfam" id="PF01755"/>
    </source>
</evidence>
<sequence length="295" mass="33187">MRERSAIELRIPMSNQALPAGLSVYLINLDRAVDRLARMTAKCDAVGLPFERVPAVDGSTLSFPHPAFDAWGYRYLHGRRVIPAEVGCYLSHVACAQRLLDSQDTHALILEDDVAFPPDFTAILRAAMAEDDSWDILRLSTMNTGRKFGFRDLPGGRRLAKAFTREKGAGAYVINRAAARWITGRLMPMRLSYDIAFDLEYLAGLRAVFVDPPPVDQRDEPASQIQMNLRASKYPATRYLTVLPYRAWLEISRLVARSGQYVYARAHYLPYKTVLKVASFVLAITLGIDEIFDNM</sequence>
<comment type="caution">
    <text evidence="2">The sequence shown here is derived from an EMBL/GenBank/DDBJ whole genome shotgun (WGS) entry which is preliminary data.</text>
</comment>
<keyword evidence="2" id="KW-0808">Transferase</keyword>
<name>A0A5C4R9J7_9RHOB</name>
<protein>
    <submittedName>
        <fullName evidence="2">Glycosyltransferase family 25 protein</fullName>
    </submittedName>
</protein>
<dbReference type="AlphaFoldDB" id="A0A5C4R9J7"/>
<dbReference type="Pfam" id="PF01755">
    <property type="entry name" value="Glyco_transf_25"/>
    <property type="match status" value="1"/>
</dbReference>
<feature type="domain" description="Glycosyl transferase family 25" evidence="1">
    <location>
        <begin position="24"/>
        <end position="190"/>
    </location>
</feature>
<evidence type="ECO:0000313" key="3">
    <source>
        <dbReference type="Proteomes" id="UP000304880"/>
    </source>
</evidence>
<accession>A0A5C4R9J7</accession>
<reference evidence="2 3" key="1">
    <citation type="submission" date="2019-06" db="EMBL/GenBank/DDBJ databases">
        <authorList>
            <person name="Li J."/>
        </authorList>
    </citation>
    <scope>NUCLEOTIDE SEQUENCE [LARGE SCALE GENOMIC DNA]</scope>
    <source>
        <strain evidence="2 3">CGMCC 1.8012</strain>
    </source>
</reference>